<dbReference type="RefSeq" id="WP_354462990.1">
    <property type="nucleotide sequence ID" value="NZ_JBEWSZ010000002.1"/>
</dbReference>
<dbReference type="EMBL" id="JBEWSZ010000002">
    <property type="protein sequence ID" value="MET2830920.1"/>
    <property type="molecule type" value="Genomic_DNA"/>
</dbReference>
<dbReference type="SUPFAM" id="SSF54001">
    <property type="entry name" value="Cysteine proteinases"/>
    <property type="match status" value="1"/>
</dbReference>
<dbReference type="CDD" id="cd02619">
    <property type="entry name" value="Peptidase_C1"/>
    <property type="match status" value="1"/>
</dbReference>
<dbReference type="InterPro" id="IPR000668">
    <property type="entry name" value="Peptidase_C1A_C"/>
</dbReference>
<dbReference type="PROSITE" id="PS00639">
    <property type="entry name" value="THIOL_PROTEASE_HIS"/>
    <property type="match status" value="1"/>
</dbReference>
<dbReference type="PANTHER" id="PTHR12411">
    <property type="entry name" value="CYSTEINE PROTEASE FAMILY C1-RELATED"/>
    <property type="match status" value="1"/>
</dbReference>
<evidence type="ECO:0000313" key="4">
    <source>
        <dbReference type="Proteomes" id="UP001548832"/>
    </source>
</evidence>
<dbReference type="Proteomes" id="UP001548832">
    <property type="component" value="Unassembled WGS sequence"/>
</dbReference>
<comment type="similarity">
    <text evidence="1">Belongs to the peptidase C1 family.</text>
</comment>
<reference evidence="3 4" key="1">
    <citation type="submission" date="2024-06" db="EMBL/GenBank/DDBJ databases">
        <authorList>
            <person name="Kim D.-U."/>
        </authorList>
    </citation>
    <scope>NUCLEOTIDE SEQUENCE [LARGE SCALE GENOMIC DNA]</scope>
    <source>
        <strain evidence="3 4">KACC15460</strain>
    </source>
</reference>
<dbReference type="Gene3D" id="3.90.70.10">
    <property type="entry name" value="Cysteine proteinases"/>
    <property type="match status" value="1"/>
</dbReference>
<keyword evidence="4" id="KW-1185">Reference proteome</keyword>
<evidence type="ECO:0000313" key="3">
    <source>
        <dbReference type="EMBL" id="MET2830920.1"/>
    </source>
</evidence>
<protein>
    <submittedName>
        <fullName evidence="3">C1 family peptidase</fullName>
    </submittedName>
</protein>
<dbReference type="InterPro" id="IPR025660">
    <property type="entry name" value="Pept_his_AS"/>
</dbReference>
<evidence type="ECO:0000256" key="1">
    <source>
        <dbReference type="ARBA" id="ARBA00008455"/>
    </source>
</evidence>
<feature type="domain" description="Peptidase C1A papain C-terminal" evidence="2">
    <location>
        <begin position="74"/>
        <end position="285"/>
    </location>
</feature>
<accession>A0ABV2DLL4</accession>
<sequence>MHLTAEDRSRVLNAIAVVVVNVIFAGGASAQSPTAEEPPETPDPLGTHYATGLKLMSTAETRGLPELPTFRAFLPETADLSSRFPLPGDQGGLGSCASWAVGYAARSYYTSTIEGKKLIPATIVSPSYLFNRARSGSCENGSSLSANVYALKDGAVSLAQHPYADKCETILPEEIGRATNFKVQGLSRLDATKIDDVKGRLAQGEPVILSLQVLPSFENYRGGVYELSSTSSEAANHGVVAIGYDDRRQALHIINSWGRKWGERGFMWLSYDAYAKMAEEAVVLHVAGFKPSPPVQPIDTSELSQLIAEINTRTCANLTFHQDGKQSSYPDLLAATWTSNAWRT</sequence>
<evidence type="ECO:0000259" key="2">
    <source>
        <dbReference type="SMART" id="SM00645"/>
    </source>
</evidence>
<name>A0ABV2DLL4_9HYPH</name>
<proteinExistence type="inferred from homology"/>
<dbReference type="InterPro" id="IPR013128">
    <property type="entry name" value="Peptidase_C1A"/>
</dbReference>
<organism evidence="3 4">
    <name type="scientific">Mesorhizobium shangrilense</name>
    <dbReference type="NCBI Taxonomy" id="460060"/>
    <lineage>
        <taxon>Bacteria</taxon>
        <taxon>Pseudomonadati</taxon>
        <taxon>Pseudomonadota</taxon>
        <taxon>Alphaproteobacteria</taxon>
        <taxon>Hyphomicrobiales</taxon>
        <taxon>Phyllobacteriaceae</taxon>
        <taxon>Mesorhizobium</taxon>
    </lineage>
</organism>
<dbReference type="InterPro" id="IPR038765">
    <property type="entry name" value="Papain-like_cys_pep_sf"/>
</dbReference>
<gene>
    <name evidence="3" type="ORF">ABVQ20_28435</name>
</gene>
<dbReference type="SMART" id="SM00645">
    <property type="entry name" value="Pept_C1"/>
    <property type="match status" value="1"/>
</dbReference>
<dbReference type="Pfam" id="PF00112">
    <property type="entry name" value="Peptidase_C1"/>
    <property type="match status" value="1"/>
</dbReference>
<comment type="caution">
    <text evidence="3">The sequence shown here is derived from an EMBL/GenBank/DDBJ whole genome shotgun (WGS) entry which is preliminary data.</text>
</comment>